<reference evidence="2 3" key="1">
    <citation type="journal article" name="Sci. Rep.">
        <title>Genome-scale phylogenetic analyses confirm Olpidium as the closest living zoosporic fungus to the non-flagellated, terrestrial fungi.</title>
        <authorList>
            <person name="Chang Y."/>
            <person name="Rochon D."/>
            <person name="Sekimoto S."/>
            <person name="Wang Y."/>
            <person name="Chovatia M."/>
            <person name="Sandor L."/>
            <person name="Salamov A."/>
            <person name="Grigoriev I.V."/>
            <person name="Stajich J.E."/>
            <person name="Spatafora J.W."/>
        </authorList>
    </citation>
    <scope>NUCLEOTIDE SEQUENCE [LARGE SCALE GENOMIC DNA]</scope>
    <source>
        <strain evidence="2">S191</strain>
    </source>
</reference>
<gene>
    <name evidence="2" type="ORF">BJ554DRAFT_8412</name>
</gene>
<evidence type="ECO:0000313" key="3">
    <source>
        <dbReference type="Proteomes" id="UP000673691"/>
    </source>
</evidence>
<evidence type="ECO:0000256" key="1">
    <source>
        <dbReference type="SAM" id="MobiDB-lite"/>
    </source>
</evidence>
<name>A0A8H8DI97_9FUNG</name>
<keyword evidence="3" id="KW-1185">Reference proteome</keyword>
<evidence type="ECO:0000313" key="2">
    <source>
        <dbReference type="EMBL" id="KAG5459639.1"/>
    </source>
</evidence>
<dbReference type="AlphaFoldDB" id="A0A8H8DI97"/>
<comment type="caution">
    <text evidence="2">The sequence shown here is derived from an EMBL/GenBank/DDBJ whole genome shotgun (WGS) entry which is preliminary data.</text>
</comment>
<feature type="region of interest" description="Disordered" evidence="1">
    <location>
        <begin position="65"/>
        <end position="141"/>
    </location>
</feature>
<accession>A0A8H8DI97</accession>
<dbReference type="Proteomes" id="UP000673691">
    <property type="component" value="Unassembled WGS sequence"/>
</dbReference>
<feature type="non-terminal residue" evidence="2">
    <location>
        <position position="168"/>
    </location>
</feature>
<organism evidence="2 3">
    <name type="scientific">Olpidium bornovanus</name>
    <dbReference type="NCBI Taxonomy" id="278681"/>
    <lineage>
        <taxon>Eukaryota</taxon>
        <taxon>Fungi</taxon>
        <taxon>Fungi incertae sedis</taxon>
        <taxon>Olpidiomycota</taxon>
        <taxon>Olpidiomycotina</taxon>
        <taxon>Olpidiomycetes</taxon>
        <taxon>Olpidiales</taxon>
        <taxon>Olpidiaceae</taxon>
        <taxon>Olpidium</taxon>
    </lineage>
</organism>
<protein>
    <submittedName>
        <fullName evidence="2">Uncharacterized protein</fullName>
    </submittedName>
</protein>
<dbReference type="EMBL" id="JAEFCI010006506">
    <property type="protein sequence ID" value="KAG5459639.1"/>
    <property type="molecule type" value="Genomic_DNA"/>
</dbReference>
<proteinExistence type="predicted"/>
<sequence length="168" mass="17811">MPVVLEGPPSVAERMAMMDEAGAPSLLFAVRDGGRTELDGASGPAEQQEWLREAVDGLVREGGIIIPDGSSDESGHIRPDDFSGEAGYAMPDGPSGREGGRIPARSSSDSGRLHRLPRVFVPPVTRRPPVPLSQTPATADGGISPLLFKKPYWSMCESTNASQFAILE</sequence>